<evidence type="ECO:0000313" key="2">
    <source>
        <dbReference type="EMBL" id="WNZ24206.1"/>
    </source>
</evidence>
<keyword evidence="1" id="KW-0812">Transmembrane</keyword>
<proteinExistence type="predicted"/>
<keyword evidence="1" id="KW-0472">Membrane</keyword>
<name>A0AA96WMK9_9CYAN</name>
<protein>
    <submittedName>
        <fullName evidence="2">Uncharacterized protein</fullName>
    </submittedName>
</protein>
<feature type="transmembrane region" description="Helical" evidence="1">
    <location>
        <begin position="58"/>
        <end position="79"/>
    </location>
</feature>
<dbReference type="AlphaFoldDB" id="A0AA96WMK9"/>
<reference evidence="2" key="1">
    <citation type="submission" date="2020-05" db="EMBL/GenBank/DDBJ databases">
        <authorList>
            <person name="Zhu T."/>
            <person name="Keshari N."/>
            <person name="Lu X."/>
        </authorList>
    </citation>
    <scope>NUCLEOTIDE SEQUENCE</scope>
    <source>
        <strain evidence="2">NK1-12</strain>
    </source>
</reference>
<feature type="transmembrane region" description="Helical" evidence="1">
    <location>
        <begin position="12"/>
        <end position="38"/>
    </location>
</feature>
<organism evidence="2">
    <name type="scientific">Leptolyngbya sp. NK1-12</name>
    <dbReference type="NCBI Taxonomy" id="2547451"/>
    <lineage>
        <taxon>Bacteria</taxon>
        <taxon>Bacillati</taxon>
        <taxon>Cyanobacteriota</taxon>
        <taxon>Cyanophyceae</taxon>
        <taxon>Leptolyngbyales</taxon>
        <taxon>Leptolyngbyaceae</taxon>
        <taxon>Leptolyngbya group</taxon>
        <taxon>Leptolyngbya</taxon>
    </lineage>
</organism>
<evidence type="ECO:0000256" key="1">
    <source>
        <dbReference type="SAM" id="Phobius"/>
    </source>
</evidence>
<dbReference type="EMBL" id="CP053586">
    <property type="protein sequence ID" value="WNZ24206.1"/>
    <property type="molecule type" value="Genomic_DNA"/>
</dbReference>
<keyword evidence="1" id="KW-1133">Transmembrane helix</keyword>
<dbReference type="RefSeq" id="WP_316429901.1">
    <property type="nucleotide sequence ID" value="NZ_CP053586.1"/>
</dbReference>
<accession>A0AA96WMK9</accession>
<feature type="transmembrane region" description="Helical" evidence="1">
    <location>
        <begin position="91"/>
        <end position="108"/>
    </location>
</feature>
<sequence length="109" mass="11645">MQHRARWQQDGIYLLLGLTLALAFLGAVVAVGGLLLLLLSVIAPASLQAAIQSISQPLQIGVLVIALLEVISWNLLPLIGFAPQRLARRMAVGMAAIMLFMAVSLLFSL</sequence>
<gene>
    <name evidence="2" type="ORF">HJG54_15990</name>
</gene>